<comment type="caution">
    <text evidence="1">The sequence shown here is derived from an EMBL/GenBank/DDBJ whole genome shotgun (WGS) entry which is preliminary data.</text>
</comment>
<keyword evidence="2" id="KW-1185">Reference proteome</keyword>
<organism evidence="1 2">
    <name type="scientific">Eretmocerus hayati</name>
    <dbReference type="NCBI Taxonomy" id="131215"/>
    <lineage>
        <taxon>Eukaryota</taxon>
        <taxon>Metazoa</taxon>
        <taxon>Ecdysozoa</taxon>
        <taxon>Arthropoda</taxon>
        <taxon>Hexapoda</taxon>
        <taxon>Insecta</taxon>
        <taxon>Pterygota</taxon>
        <taxon>Neoptera</taxon>
        <taxon>Endopterygota</taxon>
        <taxon>Hymenoptera</taxon>
        <taxon>Apocrita</taxon>
        <taxon>Proctotrupomorpha</taxon>
        <taxon>Chalcidoidea</taxon>
        <taxon>Aphelinidae</taxon>
        <taxon>Aphelininae</taxon>
        <taxon>Eretmocerus</taxon>
    </lineage>
</organism>
<sequence>MGVTCLIVLLAYSFCIATAITQAEFNAAVTSSGFRAPPQQIYNSLTQSTSDFSREELAMFIAQLLHESVGFRYTEELGCSNNRCRKRYSDKVGLPEKSYHGRGYIQLTFGENYKKASKGLGKGDLLLRQPELVASDKNIAMQVSVYYWRTRVRRLLNQGNNSNLFGITTKAINGHECKNRERAERRWKIYLKVANALHIANKAKENGCYN</sequence>
<reference evidence="1" key="1">
    <citation type="submission" date="2023-04" db="EMBL/GenBank/DDBJ databases">
        <title>A chromosome-level genome assembly of the parasitoid wasp Eretmocerus hayati.</title>
        <authorList>
            <person name="Zhong Y."/>
            <person name="Liu S."/>
            <person name="Liu Y."/>
        </authorList>
    </citation>
    <scope>NUCLEOTIDE SEQUENCE</scope>
    <source>
        <strain evidence="1">ZJU_SS_LIU_2023</strain>
    </source>
</reference>
<gene>
    <name evidence="1" type="ORF">QAD02_020006</name>
</gene>
<proteinExistence type="predicted"/>
<dbReference type="Proteomes" id="UP001239111">
    <property type="component" value="Chromosome 1"/>
</dbReference>
<accession>A0ACC2PNQ2</accession>
<evidence type="ECO:0000313" key="1">
    <source>
        <dbReference type="EMBL" id="KAJ8684214.1"/>
    </source>
</evidence>
<evidence type="ECO:0000313" key="2">
    <source>
        <dbReference type="Proteomes" id="UP001239111"/>
    </source>
</evidence>
<name>A0ACC2PNQ2_9HYME</name>
<protein>
    <submittedName>
        <fullName evidence="1">Uncharacterized protein</fullName>
    </submittedName>
</protein>
<dbReference type="EMBL" id="CM056741">
    <property type="protein sequence ID" value="KAJ8684214.1"/>
    <property type="molecule type" value="Genomic_DNA"/>
</dbReference>